<dbReference type="EMBL" id="BDRX01000083">
    <property type="protein sequence ID" value="GBF96594.1"/>
    <property type="molecule type" value="Genomic_DNA"/>
</dbReference>
<gene>
    <name evidence="2" type="ORF">Rsub_09340</name>
</gene>
<dbReference type="OrthoDB" id="546881at2759"/>
<keyword evidence="3" id="KW-1185">Reference proteome</keyword>
<reference evidence="2 3" key="1">
    <citation type="journal article" date="2018" name="Sci. Rep.">
        <title>Raphidocelis subcapitata (=Pseudokirchneriella subcapitata) provides an insight into genome evolution and environmental adaptations in the Sphaeropleales.</title>
        <authorList>
            <person name="Suzuki S."/>
            <person name="Yamaguchi H."/>
            <person name="Nakajima N."/>
            <person name="Kawachi M."/>
        </authorList>
    </citation>
    <scope>NUCLEOTIDE SEQUENCE [LARGE SCALE GENOMIC DNA]</scope>
    <source>
        <strain evidence="2 3">NIES-35</strain>
    </source>
</reference>
<dbReference type="AlphaFoldDB" id="A0A2V0P9S0"/>
<evidence type="ECO:0000256" key="1">
    <source>
        <dbReference type="SAM" id="Phobius"/>
    </source>
</evidence>
<feature type="transmembrane region" description="Helical" evidence="1">
    <location>
        <begin position="234"/>
        <end position="259"/>
    </location>
</feature>
<dbReference type="Proteomes" id="UP000247498">
    <property type="component" value="Unassembled WGS sequence"/>
</dbReference>
<accession>A0A2V0P9S0</accession>
<feature type="transmembrane region" description="Helical" evidence="1">
    <location>
        <begin position="58"/>
        <end position="81"/>
    </location>
</feature>
<keyword evidence="1" id="KW-1133">Transmembrane helix</keyword>
<proteinExistence type="predicted"/>
<keyword evidence="1" id="KW-0812">Transmembrane</keyword>
<comment type="caution">
    <text evidence="2">The sequence shown here is derived from an EMBL/GenBank/DDBJ whole genome shotgun (WGS) entry which is preliminary data.</text>
</comment>
<feature type="transmembrane region" description="Helical" evidence="1">
    <location>
        <begin position="17"/>
        <end position="37"/>
    </location>
</feature>
<organism evidence="2 3">
    <name type="scientific">Raphidocelis subcapitata</name>
    <dbReference type="NCBI Taxonomy" id="307507"/>
    <lineage>
        <taxon>Eukaryota</taxon>
        <taxon>Viridiplantae</taxon>
        <taxon>Chlorophyta</taxon>
        <taxon>core chlorophytes</taxon>
        <taxon>Chlorophyceae</taxon>
        <taxon>CS clade</taxon>
        <taxon>Sphaeropleales</taxon>
        <taxon>Selenastraceae</taxon>
        <taxon>Raphidocelis</taxon>
    </lineage>
</organism>
<protein>
    <submittedName>
        <fullName evidence="2">Uncharacterized protein</fullName>
    </submittedName>
</protein>
<evidence type="ECO:0000313" key="3">
    <source>
        <dbReference type="Proteomes" id="UP000247498"/>
    </source>
</evidence>
<sequence length="294" mass="29575">MGAPASPRACPLRRVPVVPVALALGACITVGLWFGYMGKALAATKSAAHLMLMPVPPVMLTVPAVFLATLVATIVLSLAAVASSALRARAPPGAPPAPPSYLPAAGAVNALLFLLALWLAGTLAITALWAGAAMVSSKSTADAETTLQSVDPAIQRLIFQASGGAINGTESGFIVTVGQAKGATRDVDIGKSSCSLFCFVFARAMMSDSSDCYCDPPIMAKIHSLTRDALHSQLLPAAICAFAALCFVLGLLVCGAAQFGGAADARRAARGGGGRAFECPVVKAGGADGGQPLA</sequence>
<feature type="transmembrane region" description="Helical" evidence="1">
    <location>
        <begin position="101"/>
        <end position="130"/>
    </location>
</feature>
<keyword evidence="1" id="KW-0472">Membrane</keyword>
<dbReference type="InParanoid" id="A0A2V0P9S0"/>
<evidence type="ECO:0000313" key="2">
    <source>
        <dbReference type="EMBL" id="GBF96594.1"/>
    </source>
</evidence>
<name>A0A2V0P9S0_9CHLO</name>